<reference evidence="3 4" key="1">
    <citation type="submission" date="2011-07" db="EMBL/GenBank/DDBJ databases">
        <authorList>
            <person name="Harkins D.M."/>
            <person name="Madupu R."/>
            <person name="Durkin A.S."/>
            <person name="Torralba M."/>
            <person name="Methe B."/>
            <person name="Sutton G.G."/>
            <person name="Nelson K.E."/>
        </authorList>
    </citation>
    <scope>NUCLEOTIDE SEQUENCE [LARGE SCALE GENOMIC DNA]</scope>
    <source>
        <strain evidence="3 4">HK 85</strain>
    </source>
</reference>
<keyword evidence="1" id="KW-1133">Transmembrane helix</keyword>
<feature type="domain" description="Rhodanese" evidence="2">
    <location>
        <begin position="54"/>
        <end position="98"/>
    </location>
</feature>
<dbReference type="CDD" id="cd00158">
    <property type="entry name" value="RHOD"/>
    <property type="match status" value="1"/>
</dbReference>
<comment type="caution">
    <text evidence="3">The sequence shown here is derived from an EMBL/GenBank/DDBJ whole genome shotgun (WGS) entry which is preliminary data.</text>
</comment>
<evidence type="ECO:0000313" key="4">
    <source>
        <dbReference type="Proteomes" id="UP000006235"/>
    </source>
</evidence>
<accession>F9Q8E9</accession>
<dbReference type="EMBL" id="AFUV01000010">
    <property type="protein sequence ID" value="EGV06140.1"/>
    <property type="molecule type" value="Genomic_DNA"/>
</dbReference>
<evidence type="ECO:0000313" key="3">
    <source>
        <dbReference type="EMBL" id="EGV06140.1"/>
    </source>
</evidence>
<dbReference type="STRING" id="1035188.HMPREF9952_1798"/>
<dbReference type="Pfam" id="PF00581">
    <property type="entry name" value="Rhodanese"/>
    <property type="match status" value="1"/>
</dbReference>
<feature type="transmembrane region" description="Helical" evidence="1">
    <location>
        <begin position="15"/>
        <end position="34"/>
    </location>
</feature>
<dbReference type="InterPro" id="IPR036873">
    <property type="entry name" value="Rhodanese-like_dom_sf"/>
</dbReference>
<gene>
    <name evidence="3" type="ORF">HMPREF9952_1798</name>
</gene>
<sequence length="100" mass="11289">MQEFMPEAIEFAQKHTLLTVAWIAVFVMTILSLVKGATQKYKTISNAEAITLMNDKEALVVDLRSLDEFQRGHIIGSINLIPADIKSQNVGKIEHHKENR</sequence>
<keyword evidence="1" id="KW-0812">Transmembrane</keyword>
<name>F9Q8E9_9PAST</name>
<dbReference type="SUPFAM" id="SSF52821">
    <property type="entry name" value="Rhodanese/Cell cycle control phosphatase"/>
    <property type="match status" value="1"/>
</dbReference>
<evidence type="ECO:0000256" key="1">
    <source>
        <dbReference type="SAM" id="Phobius"/>
    </source>
</evidence>
<organism evidence="3 4">
    <name type="scientific">Haemophilus pittmaniae HK 85</name>
    <dbReference type="NCBI Taxonomy" id="1035188"/>
    <lineage>
        <taxon>Bacteria</taxon>
        <taxon>Pseudomonadati</taxon>
        <taxon>Pseudomonadota</taxon>
        <taxon>Gammaproteobacteria</taxon>
        <taxon>Pasteurellales</taxon>
        <taxon>Pasteurellaceae</taxon>
        <taxon>Haemophilus</taxon>
    </lineage>
</organism>
<keyword evidence="1" id="KW-0472">Membrane</keyword>
<dbReference type="InterPro" id="IPR001763">
    <property type="entry name" value="Rhodanese-like_dom"/>
</dbReference>
<proteinExistence type="predicted"/>
<protein>
    <submittedName>
        <fullName evidence="3">Rhodanese-like protein</fullName>
    </submittedName>
</protein>
<dbReference type="AlphaFoldDB" id="F9Q8E9"/>
<dbReference type="Gene3D" id="3.40.250.10">
    <property type="entry name" value="Rhodanese-like domain"/>
    <property type="match status" value="1"/>
</dbReference>
<evidence type="ECO:0000259" key="2">
    <source>
        <dbReference type="PROSITE" id="PS50206"/>
    </source>
</evidence>
<dbReference type="Proteomes" id="UP000006235">
    <property type="component" value="Unassembled WGS sequence"/>
</dbReference>
<dbReference type="PROSITE" id="PS50206">
    <property type="entry name" value="RHODANESE_3"/>
    <property type="match status" value="1"/>
</dbReference>